<dbReference type="GO" id="GO:0031966">
    <property type="term" value="C:mitochondrial membrane"/>
    <property type="evidence" value="ECO:0007669"/>
    <property type="project" value="UniProtKB-SubCell"/>
</dbReference>
<name>A0A7N4PZD9_SARHA</name>
<dbReference type="Proteomes" id="UP000007648">
    <property type="component" value="Unassembled WGS sequence"/>
</dbReference>
<accession>A0A7N4PZD9</accession>
<feature type="domain" description="HIG1" evidence="7">
    <location>
        <begin position="123"/>
        <end position="215"/>
    </location>
</feature>
<keyword evidence="4 6" id="KW-0472">Membrane</keyword>
<evidence type="ECO:0000313" key="9">
    <source>
        <dbReference type="Proteomes" id="UP000007648"/>
    </source>
</evidence>
<dbReference type="PANTHER" id="PTHR12297">
    <property type="entry name" value="HYPOXIA-INDUCBILE GENE 1 HIG1 -RELATED"/>
    <property type="match status" value="1"/>
</dbReference>
<keyword evidence="9" id="KW-1185">Reference proteome</keyword>
<evidence type="ECO:0000256" key="4">
    <source>
        <dbReference type="ARBA" id="ARBA00023136"/>
    </source>
</evidence>
<keyword evidence="3 6" id="KW-1133">Transmembrane helix</keyword>
<dbReference type="InParanoid" id="A0A7N4PZD9"/>
<gene>
    <name evidence="8" type="primary">HIGD1A</name>
</gene>
<keyword evidence="2 6" id="KW-0812">Transmembrane</keyword>
<dbReference type="Gene3D" id="6.10.140.1320">
    <property type="match status" value="1"/>
</dbReference>
<evidence type="ECO:0000256" key="6">
    <source>
        <dbReference type="SAM" id="Phobius"/>
    </source>
</evidence>
<dbReference type="Ensembl" id="ENSSHAT00000042169.1">
    <property type="protein sequence ID" value="ENSSHAP00000044259.1"/>
    <property type="gene ID" value="ENSSHAG00000005111.2"/>
</dbReference>
<comment type="subcellular location">
    <subcellularLocation>
        <location evidence="1">Mitochondrion membrane</location>
    </subcellularLocation>
</comment>
<reference evidence="8" key="2">
    <citation type="submission" date="2025-08" db="UniProtKB">
        <authorList>
            <consortium name="Ensembl"/>
        </authorList>
    </citation>
    <scope>IDENTIFICATION</scope>
</reference>
<dbReference type="PANTHER" id="PTHR12297:SF5">
    <property type="entry name" value="HIG1 DOMAIN FAMILY MEMBER 1A, MITOCHONDRIAL"/>
    <property type="match status" value="1"/>
</dbReference>
<evidence type="ECO:0000259" key="7">
    <source>
        <dbReference type="PROSITE" id="PS51503"/>
    </source>
</evidence>
<dbReference type="GO" id="GO:0097250">
    <property type="term" value="P:mitochondrial respirasome assembly"/>
    <property type="evidence" value="ECO:0007669"/>
    <property type="project" value="TreeGrafter"/>
</dbReference>
<organism evidence="8 9">
    <name type="scientific">Sarcophilus harrisii</name>
    <name type="common">Tasmanian devil</name>
    <name type="synonym">Sarcophilus laniarius</name>
    <dbReference type="NCBI Taxonomy" id="9305"/>
    <lineage>
        <taxon>Eukaryota</taxon>
        <taxon>Metazoa</taxon>
        <taxon>Chordata</taxon>
        <taxon>Craniata</taxon>
        <taxon>Vertebrata</taxon>
        <taxon>Euteleostomi</taxon>
        <taxon>Mammalia</taxon>
        <taxon>Metatheria</taxon>
        <taxon>Dasyuromorphia</taxon>
        <taxon>Dasyuridae</taxon>
        <taxon>Sarcophilus</taxon>
    </lineage>
</organism>
<evidence type="ECO:0000313" key="8">
    <source>
        <dbReference type="Ensembl" id="ENSSHAP00000044259.1"/>
    </source>
</evidence>
<feature type="region of interest" description="Disordered" evidence="5">
    <location>
        <begin position="1"/>
        <end position="77"/>
    </location>
</feature>
<feature type="transmembrane region" description="Helical" evidence="6">
    <location>
        <begin position="188"/>
        <end position="206"/>
    </location>
</feature>
<feature type="transmembrane region" description="Helical" evidence="6">
    <location>
        <begin position="149"/>
        <end position="168"/>
    </location>
</feature>
<evidence type="ECO:0000256" key="2">
    <source>
        <dbReference type="ARBA" id="ARBA00022692"/>
    </source>
</evidence>
<protein>
    <submittedName>
        <fullName evidence="8">HIG1 hypoxia inducible domain family member 1A</fullName>
    </submittedName>
</protein>
<proteinExistence type="predicted"/>
<evidence type="ECO:0000256" key="3">
    <source>
        <dbReference type="ARBA" id="ARBA00022989"/>
    </source>
</evidence>
<dbReference type="PROSITE" id="PS51503">
    <property type="entry name" value="HIG1"/>
    <property type="match status" value="1"/>
</dbReference>
<dbReference type="InterPro" id="IPR007667">
    <property type="entry name" value="Hypoxia_induced_domain"/>
</dbReference>
<evidence type="ECO:0000256" key="1">
    <source>
        <dbReference type="ARBA" id="ARBA00004325"/>
    </source>
</evidence>
<dbReference type="InterPro" id="IPR050355">
    <property type="entry name" value="RCF1"/>
</dbReference>
<dbReference type="GO" id="GO:0043066">
    <property type="term" value="P:negative regulation of apoptotic process"/>
    <property type="evidence" value="ECO:0007669"/>
    <property type="project" value="TreeGrafter"/>
</dbReference>
<evidence type="ECO:0000256" key="5">
    <source>
        <dbReference type="SAM" id="MobiDB-lite"/>
    </source>
</evidence>
<sequence>ARRAGAGRTLRPGRAGTVGISPESQPRPAREAFGPQAPRLPLSPGRVRERWGHGVHIRQPRTGRGTSDAAGAARGSPGDLEWSAFPLKVPRFRVRPEKPERINRLVTGAQFGHSRKVLQPATMSTDSDITLSTYDETSGSKLARKAKEAPFVPIGMAGFAAIVAYGLYKLKHRGNTKMSVHLIHMRVGAQGFVVGAMTIGMLYSMYREYWAKPKP</sequence>
<reference evidence="8 9" key="1">
    <citation type="journal article" date="2011" name="Proc. Natl. Acad. Sci. U.S.A.">
        <title>Genetic diversity and population structure of the endangered marsupial Sarcophilus harrisii (Tasmanian devil).</title>
        <authorList>
            <person name="Miller W."/>
            <person name="Hayes V.M."/>
            <person name="Ratan A."/>
            <person name="Petersen D.C."/>
            <person name="Wittekindt N.E."/>
            <person name="Miller J."/>
            <person name="Walenz B."/>
            <person name="Knight J."/>
            <person name="Qi J."/>
            <person name="Zhao F."/>
            <person name="Wang Q."/>
            <person name="Bedoya-Reina O.C."/>
            <person name="Katiyar N."/>
            <person name="Tomsho L.P."/>
            <person name="Kasson L.M."/>
            <person name="Hardie R.A."/>
            <person name="Woodbridge P."/>
            <person name="Tindall E.A."/>
            <person name="Bertelsen M.F."/>
            <person name="Dixon D."/>
            <person name="Pyecroft S."/>
            <person name="Helgen K.M."/>
            <person name="Lesk A.M."/>
            <person name="Pringle T.H."/>
            <person name="Patterson N."/>
            <person name="Zhang Y."/>
            <person name="Kreiss A."/>
            <person name="Woods G.M."/>
            <person name="Jones M.E."/>
            <person name="Schuster S.C."/>
        </authorList>
    </citation>
    <scope>NUCLEOTIDE SEQUENCE [LARGE SCALE GENOMIC DNA]</scope>
</reference>
<dbReference type="AlphaFoldDB" id="A0A7N4PZD9"/>
<reference evidence="8" key="3">
    <citation type="submission" date="2025-09" db="UniProtKB">
        <authorList>
            <consortium name="Ensembl"/>
        </authorList>
    </citation>
    <scope>IDENTIFICATION</scope>
</reference>
<dbReference type="GeneTree" id="ENSGT00940000154276"/>
<dbReference type="Pfam" id="PF04588">
    <property type="entry name" value="HIG_1_N"/>
    <property type="match status" value="1"/>
</dbReference>